<dbReference type="OrthoDB" id="674604at2759"/>
<proteinExistence type="predicted"/>
<dbReference type="Proteomes" id="UP000325579">
    <property type="component" value="Unassembled WGS sequence"/>
</dbReference>
<protein>
    <submittedName>
        <fullName evidence="3">Ankyrin repeat-containing domain protein</fullName>
    </submittedName>
</protein>
<dbReference type="PROSITE" id="PS50297">
    <property type="entry name" value="ANK_REP_REGION"/>
    <property type="match status" value="6"/>
</dbReference>
<dbReference type="Gene3D" id="1.25.40.20">
    <property type="entry name" value="Ankyrin repeat-containing domain"/>
    <property type="match status" value="1"/>
</dbReference>
<accession>A0A5N6HZP1</accession>
<evidence type="ECO:0000259" key="1">
    <source>
        <dbReference type="Pfam" id="PF06985"/>
    </source>
</evidence>
<dbReference type="InterPro" id="IPR002110">
    <property type="entry name" value="Ankyrin_rpt"/>
</dbReference>
<dbReference type="GeneID" id="43671062"/>
<keyword evidence="4" id="KW-1185">Reference proteome</keyword>
<evidence type="ECO:0000313" key="3">
    <source>
        <dbReference type="EMBL" id="KAE8407818.1"/>
    </source>
</evidence>
<dbReference type="SUPFAM" id="SSF48403">
    <property type="entry name" value="Ankyrin repeat"/>
    <property type="match status" value="1"/>
</dbReference>
<evidence type="ECO:0000313" key="4">
    <source>
        <dbReference type="Proteomes" id="UP000325579"/>
    </source>
</evidence>
<evidence type="ECO:0000259" key="2">
    <source>
        <dbReference type="Pfam" id="PF26640"/>
    </source>
</evidence>
<organism evidence="3 4">
    <name type="scientific">Aspergillus pseudonomiae</name>
    <dbReference type="NCBI Taxonomy" id="1506151"/>
    <lineage>
        <taxon>Eukaryota</taxon>
        <taxon>Fungi</taxon>
        <taxon>Dikarya</taxon>
        <taxon>Ascomycota</taxon>
        <taxon>Pezizomycotina</taxon>
        <taxon>Eurotiomycetes</taxon>
        <taxon>Eurotiomycetidae</taxon>
        <taxon>Eurotiales</taxon>
        <taxon>Aspergillaceae</taxon>
        <taxon>Aspergillus</taxon>
        <taxon>Aspergillus subgen. Circumdati</taxon>
    </lineage>
</organism>
<dbReference type="PANTHER" id="PTHR10622">
    <property type="entry name" value="HET DOMAIN-CONTAINING PROTEIN"/>
    <property type="match status" value="1"/>
</dbReference>
<dbReference type="InterPro" id="IPR036770">
    <property type="entry name" value="Ankyrin_rpt-contain_sf"/>
</dbReference>
<dbReference type="RefSeq" id="XP_031945137.1">
    <property type="nucleotide sequence ID" value="XM_032086371.1"/>
</dbReference>
<dbReference type="EMBL" id="ML736746">
    <property type="protein sequence ID" value="KAE8407818.1"/>
    <property type="molecule type" value="Genomic_DNA"/>
</dbReference>
<dbReference type="Pfam" id="PF00023">
    <property type="entry name" value="Ank"/>
    <property type="match status" value="1"/>
</dbReference>
<reference evidence="3 4" key="1">
    <citation type="submission" date="2019-04" db="EMBL/GenBank/DDBJ databases">
        <authorList>
            <consortium name="DOE Joint Genome Institute"/>
            <person name="Mondo S."/>
            <person name="Kjaerbolling I."/>
            <person name="Vesth T."/>
            <person name="Frisvad J.C."/>
            <person name="Nybo J.L."/>
            <person name="Theobald S."/>
            <person name="Kildgaard S."/>
            <person name="Isbrandt T."/>
            <person name="Kuo A."/>
            <person name="Sato A."/>
            <person name="Lyhne E.K."/>
            <person name="Kogle M.E."/>
            <person name="Wiebenga A."/>
            <person name="Kun R.S."/>
            <person name="Lubbers R.J."/>
            <person name="Makela M.R."/>
            <person name="Barry K."/>
            <person name="Chovatia M."/>
            <person name="Clum A."/>
            <person name="Daum C."/>
            <person name="Haridas S."/>
            <person name="He G."/>
            <person name="LaButti K."/>
            <person name="Lipzen A."/>
            <person name="Riley R."/>
            <person name="Salamov A."/>
            <person name="Simmons B.A."/>
            <person name="Magnuson J.K."/>
            <person name="Henrissat B."/>
            <person name="Mortensen U.H."/>
            <person name="Larsen T.O."/>
            <person name="Devries R.P."/>
            <person name="Grigoriev I.V."/>
            <person name="Machida M."/>
            <person name="Baker S.E."/>
            <person name="Andersen M.R."/>
            <person name="Cantor M.N."/>
            <person name="Hua S.X."/>
        </authorList>
    </citation>
    <scope>NUCLEOTIDE SEQUENCE [LARGE SCALE GENOMIC DNA]</scope>
    <source>
        <strain evidence="3 4">CBS 119388</strain>
    </source>
</reference>
<dbReference type="Pfam" id="PF06985">
    <property type="entry name" value="HET"/>
    <property type="match status" value="1"/>
</dbReference>
<feature type="domain" description="Heterokaryon incompatibility" evidence="1">
    <location>
        <begin position="22"/>
        <end position="106"/>
    </location>
</feature>
<dbReference type="PANTHER" id="PTHR10622:SF10">
    <property type="entry name" value="HET DOMAIN-CONTAINING PROTEIN"/>
    <property type="match status" value="1"/>
</dbReference>
<dbReference type="AlphaFoldDB" id="A0A5N7DQN9"/>
<sequence length="783" mass="86720">MRLLNTHTLEVEEHGGGEFPQYAILSHTWGKEEVTLQDITSQAAQKLKGYEKILGACSIARENRFDYIWIDTCCIDKTSSAELSEAINSMYCWYEEAEVCYAYLSDVPHGSVCDDNFRNSKWFTRGWTLQELIAPSTVIFFDSEWHKMGEKLDLQKQISEITGIPGNFLLGDDVAYASVAQKMSWAAKRKTTRIEDVAYCLMGIFGISMPMLYGEGTKAFIRLQEEIMRTTNDHSLFAWTSTDHHGGVLASSPAAFAGSGNVIPTKPSGVIGNPITLSSRGINLSLRYKSDEKGGSGLAILDCTRIMEKNKRLAIGLKDVLLTNQNFTRERSSELEVLDLAKVYLKHYPMKSLYIRPWRSVRHRKQGNVGKCAVRFKGVEKEEMASCTIYRCSSWGFHDELIITTTELPADGIIGRLVVLDKEGNSFQIVLKRSGGLLFVDIHNSLQVHHTPSQDLEQQQYERDQIASVLDNGQYIYAAIDKRTFMLHGERHILEVVEIDYPVGSAQAWLQQVAVLEGYIEEGTLLPYAARRGSVAVIQLLDETNKCASDFETEIGLASLTLAAKNGHEGVVKLLLQKGIDLQSSVSFFPFSSNHSLTFLSYAVQIGNEAAVQLLLERGADIEFAPYNTPSALSLAASMGHETVVKLLLDMGADPNSKSGSNNMTPLLFATSMRREAVVKLLLNNGAYIESKTHRGQTALLLAAENGDIAMVKVLLKSGADIESRSDNGQTALSLAVQKGHKEVVNALLESGADIEFVKFLSSRLLISEVSLRLSHLTGYRSR</sequence>
<dbReference type="PROSITE" id="PS50088">
    <property type="entry name" value="ANK_REPEAT"/>
    <property type="match status" value="6"/>
</dbReference>
<name>A0A5N7DQN9_9EURO</name>
<accession>A0A5N7DQN9</accession>
<feature type="domain" description="DUF8212" evidence="2">
    <location>
        <begin position="218"/>
        <end position="245"/>
    </location>
</feature>
<dbReference type="SMART" id="SM00248">
    <property type="entry name" value="ANK"/>
    <property type="match status" value="6"/>
</dbReference>
<gene>
    <name evidence="3" type="ORF">BDV37DRAFT_279604</name>
</gene>
<dbReference type="Pfam" id="PF12796">
    <property type="entry name" value="Ank_2"/>
    <property type="match status" value="2"/>
</dbReference>
<dbReference type="Pfam" id="PF26640">
    <property type="entry name" value="DUF8212"/>
    <property type="match status" value="1"/>
</dbReference>
<dbReference type="InterPro" id="IPR058525">
    <property type="entry name" value="DUF8212"/>
</dbReference>
<dbReference type="InterPro" id="IPR010730">
    <property type="entry name" value="HET"/>
</dbReference>